<dbReference type="GeneID" id="59341199"/>
<comment type="caution">
    <text evidence="2">The sequence shown here is derived from an EMBL/GenBank/DDBJ whole genome shotgun (WGS) entry which is preliminary data.</text>
</comment>
<evidence type="ECO:0008006" key="4">
    <source>
        <dbReference type="Google" id="ProtNLM"/>
    </source>
</evidence>
<evidence type="ECO:0000313" key="3">
    <source>
        <dbReference type="Proteomes" id="UP000636479"/>
    </source>
</evidence>
<dbReference type="RefSeq" id="XP_037226593.1">
    <property type="nucleotide sequence ID" value="XM_037358683.1"/>
</dbReference>
<accession>A0A8H6TIX9</accession>
<dbReference type="OrthoDB" id="3060100at2759"/>
<organism evidence="2 3">
    <name type="scientific">Mycena indigotica</name>
    <dbReference type="NCBI Taxonomy" id="2126181"/>
    <lineage>
        <taxon>Eukaryota</taxon>
        <taxon>Fungi</taxon>
        <taxon>Dikarya</taxon>
        <taxon>Basidiomycota</taxon>
        <taxon>Agaricomycotina</taxon>
        <taxon>Agaricomycetes</taxon>
        <taxon>Agaricomycetidae</taxon>
        <taxon>Agaricales</taxon>
        <taxon>Marasmiineae</taxon>
        <taxon>Mycenaceae</taxon>
        <taxon>Mycena</taxon>
    </lineage>
</organism>
<gene>
    <name evidence="2" type="ORF">MIND_00176600</name>
</gene>
<reference evidence="2" key="1">
    <citation type="submission" date="2020-05" db="EMBL/GenBank/DDBJ databases">
        <title>Mycena genomes resolve the evolution of fungal bioluminescence.</title>
        <authorList>
            <person name="Tsai I.J."/>
        </authorList>
    </citation>
    <scope>NUCLEOTIDE SEQUENCE</scope>
    <source>
        <strain evidence="2">171206Taipei</strain>
    </source>
</reference>
<dbReference type="InterPro" id="IPR036047">
    <property type="entry name" value="F-box-like_dom_sf"/>
</dbReference>
<evidence type="ECO:0000313" key="2">
    <source>
        <dbReference type="EMBL" id="KAF7316570.1"/>
    </source>
</evidence>
<feature type="compositionally biased region" description="Basic residues" evidence="1">
    <location>
        <begin position="212"/>
        <end position="222"/>
    </location>
</feature>
<keyword evidence="3" id="KW-1185">Reference proteome</keyword>
<name>A0A8H6TIX9_9AGAR</name>
<sequence>MASTDLLPPVMPVRPVLDILPRELWETLFDLLSEDLLLKLARVCRFFNARCLDRFLYGSLSYIGTATRVSIDSCGLLALPLCVLWQEFPIEVLICEELDASDLPRLLSCLDSVILRSPKLHTLYLNFNTNLLADSSPYNPHKLILPYETRALVLPRLCQTLSLFAHRNDSNHRQDAVFAFTETAMFSCSAGDLADWELHKWRFNHHDDAHQAHRGSRRRGPKKGQPEVEEGKEPPWNAVTSTRLFDGRTENLPVLRSLLSANARLIKSSHTKGGGWKSSLVVLNQRKDEPPDYDPGRFFELFNNFELSRSMIHMASEECLKAVMNHARIRWAETLSLDPSIGLGVGQLRRFLANHHRLKCIRVRHGYSRSPKRQQQPPILDAPLRHPSLERLKLRGIPAFPDIHCSSLIKGLINSPNLALVTLSLYKSVSKKWMGSHTDNIISALSGIARRHRWLPSITLELTIDWSYGFFTRICRWEDDPRALDIAAKLHSVERMRVEVSSVGAGRRLLRWCSLLPRLQSFVFKLDVYELWEGPEHKRREANEAFRAEAMAAFQPRVRVSGVWLAIKANASPSGVHAILSAWHARHFGVGLYGFWVKYCK</sequence>
<dbReference type="AlphaFoldDB" id="A0A8H6TIX9"/>
<dbReference type="SUPFAM" id="SSF81383">
    <property type="entry name" value="F-box domain"/>
    <property type="match status" value="1"/>
</dbReference>
<proteinExistence type="predicted"/>
<dbReference type="Proteomes" id="UP000636479">
    <property type="component" value="Unassembled WGS sequence"/>
</dbReference>
<feature type="region of interest" description="Disordered" evidence="1">
    <location>
        <begin position="208"/>
        <end position="237"/>
    </location>
</feature>
<feature type="compositionally biased region" description="Basic and acidic residues" evidence="1">
    <location>
        <begin position="224"/>
        <end position="233"/>
    </location>
</feature>
<evidence type="ECO:0000256" key="1">
    <source>
        <dbReference type="SAM" id="MobiDB-lite"/>
    </source>
</evidence>
<protein>
    <recommendedName>
        <fullName evidence="4">F-box domain-containing protein</fullName>
    </recommendedName>
</protein>
<dbReference type="EMBL" id="JACAZF010000001">
    <property type="protein sequence ID" value="KAF7316570.1"/>
    <property type="molecule type" value="Genomic_DNA"/>
</dbReference>